<evidence type="ECO:0000256" key="10">
    <source>
        <dbReference type="ARBA" id="ARBA00023150"/>
    </source>
</evidence>
<dbReference type="PROSITE" id="PS01305">
    <property type="entry name" value="MOAA_NIFB_PQQE"/>
    <property type="match status" value="1"/>
</dbReference>
<dbReference type="InterPro" id="IPR058240">
    <property type="entry name" value="rSAM_sf"/>
</dbReference>
<evidence type="ECO:0000256" key="12">
    <source>
        <dbReference type="ARBA" id="ARBA00048697"/>
    </source>
</evidence>
<dbReference type="Pfam" id="PF06463">
    <property type="entry name" value="Mob_synth_C"/>
    <property type="match status" value="1"/>
</dbReference>
<dbReference type="InterPro" id="IPR010505">
    <property type="entry name" value="MoaA_twitch"/>
</dbReference>
<keyword evidence="5" id="KW-0479">Metal-binding</keyword>
<evidence type="ECO:0000256" key="4">
    <source>
        <dbReference type="ARBA" id="ARBA00022691"/>
    </source>
</evidence>
<evidence type="ECO:0000256" key="6">
    <source>
        <dbReference type="ARBA" id="ARBA00022741"/>
    </source>
</evidence>
<keyword evidence="3" id="KW-0004">4Fe-4S</keyword>
<feature type="domain" description="Radical SAM core" evidence="14">
    <location>
        <begin position="28"/>
        <end position="243"/>
    </location>
</feature>
<name>A0ABR9XUQ5_9CHLB</name>
<evidence type="ECO:0000256" key="7">
    <source>
        <dbReference type="ARBA" id="ARBA00023004"/>
    </source>
</evidence>
<dbReference type="NCBIfam" id="TIGR02666">
    <property type="entry name" value="moaA"/>
    <property type="match status" value="1"/>
</dbReference>
<evidence type="ECO:0000256" key="8">
    <source>
        <dbReference type="ARBA" id="ARBA00023014"/>
    </source>
</evidence>
<evidence type="ECO:0000259" key="14">
    <source>
        <dbReference type="PROSITE" id="PS51918"/>
    </source>
</evidence>
<keyword evidence="10" id="KW-0501">Molybdenum cofactor biosynthesis</keyword>
<accession>A0ABR9XUQ5</accession>
<dbReference type="InterPro" id="IPR007197">
    <property type="entry name" value="rSAM"/>
</dbReference>
<dbReference type="CDD" id="cd01335">
    <property type="entry name" value="Radical_SAM"/>
    <property type="match status" value="1"/>
</dbReference>
<dbReference type="Proteomes" id="UP000619838">
    <property type="component" value="Unassembled WGS sequence"/>
</dbReference>
<keyword evidence="9" id="KW-0342">GTP-binding</keyword>
<dbReference type="InterPro" id="IPR040064">
    <property type="entry name" value="MoaA-like"/>
</dbReference>
<dbReference type="InterPro" id="IPR050105">
    <property type="entry name" value="MoCo_biosynth_MoaA/MoaC"/>
</dbReference>
<dbReference type="SUPFAM" id="SSF102114">
    <property type="entry name" value="Radical SAM enzymes"/>
    <property type="match status" value="1"/>
</dbReference>
<dbReference type="SFLD" id="SFLDS00029">
    <property type="entry name" value="Radical_SAM"/>
    <property type="match status" value="1"/>
</dbReference>
<dbReference type="InterPro" id="IPR013785">
    <property type="entry name" value="Aldolase_TIM"/>
</dbReference>
<feature type="region of interest" description="Disordered" evidence="13">
    <location>
        <begin position="1"/>
        <end position="21"/>
    </location>
</feature>
<evidence type="ECO:0000256" key="1">
    <source>
        <dbReference type="ARBA" id="ARBA00001966"/>
    </source>
</evidence>
<evidence type="ECO:0000256" key="9">
    <source>
        <dbReference type="ARBA" id="ARBA00023134"/>
    </source>
</evidence>
<sequence length="348" mass="39095">MDQSGETTAAPAAETGRVENRDGTLADRYGRMVDYVRLAVTSACNLRCVYCMREEHSVHNPGSELLSRKEIQRLLGVLAGFGVEKVRFTGGEPLLRNDIADLVHDAASIPGIGTVSLTTNGVLLDRYLDSLLAAGLKAVNFSLDTFDRHRYREITRRNLFDRARDNLEMLLGYHEELKIKVNVLLMRGINTAEIRDFVELTRNRPVTVRFMELMPFDDHQIWRTGRFMGYDRILRELQQLYPELQPVRGTATEYYSFTMPGHRGMVAIIPAFTRNFCSRCTRLRITSAGRAISCLYSREGIELLPALRSGADSSEIRRLLYEAVDSKPRDGRHAGGSAVGTSMSEIGG</sequence>
<evidence type="ECO:0000313" key="16">
    <source>
        <dbReference type="Proteomes" id="UP000619838"/>
    </source>
</evidence>
<evidence type="ECO:0000256" key="3">
    <source>
        <dbReference type="ARBA" id="ARBA00022485"/>
    </source>
</evidence>
<keyword evidence="16" id="KW-1185">Reference proteome</keyword>
<dbReference type="SFLD" id="SFLDG01383">
    <property type="entry name" value="cyclic_pyranopterin_phosphate"/>
    <property type="match status" value="1"/>
</dbReference>
<dbReference type="PANTHER" id="PTHR22960:SF0">
    <property type="entry name" value="MOLYBDENUM COFACTOR BIOSYNTHESIS PROTEIN 1"/>
    <property type="match status" value="1"/>
</dbReference>
<dbReference type="PROSITE" id="PS51918">
    <property type="entry name" value="RADICAL_SAM"/>
    <property type="match status" value="1"/>
</dbReference>
<evidence type="ECO:0000313" key="15">
    <source>
        <dbReference type="EMBL" id="MBF0637685.1"/>
    </source>
</evidence>
<feature type="compositionally biased region" description="Low complexity" evidence="13">
    <location>
        <begin position="1"/>
        <end position="15"/>
    </location>
</feature>
<dbReference type="EC" id="4.1.99.22" evidence="2"/>
<organism evidence="15 16">
    <name type="scientific">Prosthecochloris ethylica</name>
    <dbReference type="NCBI Taxonomy" id="2743976"/>
    <lineage>
        <taxon>Bacteria</taxon>
        <taxon>Pseudomonadati</taxon>
        <taxon>Chlorobiota</taxon>
        <taxon>Chlorobiia</taxon>
        <taxon>Chlorobiales</taxon>
        <taxon>Chlorobiaceae</taxon>
        <taxon>Prosthecochloris</taxon>
    </lineage>
</organism>
<evidence type="ECO:0000256" key="2">
    <source>
        <dbReference type="ARBA" id="ARBA00012167"/>
    </source>
</evidence>
<dbReference type="SMART" id="SM00729">
    <property type="entry name" value="Elp3"/>
    <property type="match status" value="1"/>
</dbReference>
<dbReference type="SFLD" id="SFLDG01067">
    <property type="entry name" value="SPASM/twitch_domain_containing"/>
    <property type="match status" value="1"/>
</dbReference>
<dbReference type="EMBL" id="JADGII010000041">
    <property type="protein sequence ID" value="MBF0637685.1"/>
    <property type="molecule type" value="Genomic_DNA"/>
</dbReference>
<comment type="caution">
    <text evidence="15">The sequence shown here is derived from an EMBL/GenBank/DDBJ whole genome shotgun (WGS) entry which is preliminary data.</text>
</comment>
<dbReference type="RefSeq" id="WP_114608889.1">
    <property type="nucleotide sequence ID" value="NZ_JABVZQ010000034.1"/>
</dbReference>
<gene>
    <name evidence="15" type="primary">moaA</name>
    <name evidence="15" type="ORF">INT08_10960</name>
</gene>
<dbReference type="Pfam" id="PF04055">
    <property type="entry name" value="Radical_SAM"/>
    <property type="match status" value="1"/>
</dbReference>
<feature type="compositionally biased region" description="Polar residues" evidence="13">
    <location>
        <begin position="339"/>
        <end position="348"/>
    </location>
</feature>
<dbReference type="Gene3D" id="3.20.20.70">
    <property type="entry name" value="Aldolase class I"/>
    <property type="match status" value="1"/>
</dbReference>
<dbReference type="InterPro" id="IPR013483">
    <property type="entry name" value="MoaA"/>
</dbReference>
<dbReference type="SFLD" id="SFLDG01386">
    <property type="entry name" value="main_SPASM_domain-containing"/>
    <property type="match status" value="1"/>
</dbReference>
<keyword evidence="4" id="KW-0949">S-adenosyl-L-methionine</keyword>
<dbReference type="PANTHER" id="PTHR22960">
    <property type="entry name" value="MOLYBDOPTERIN COFACTOR SYNTHESIS PROTEIN A"/>
    <property type="match status" value="1"/>
</dbReference>
<proteinExistence type="predicted"/>
<keyword evidence="8" id="KW-0411">Iron-sulfur</keyword>
<evidence type="ECO:0000256" key="13">
    <source>
        <dbReference type="SAM" id="MobiDB-lite"/>
    </source>
</evidence>
<keyword evidence="11" id="KW-0456">Lyase</keyword>
<keyword evidence="7" id="KW-0408">Iron</keyword>
<comment type="cofactor">
    <cofactor evidence="1">
        <name>[4Fe-4S] cluster</name>
        <dbReference type="ChEBI" id="CHEBI:49883"/>
    </cofactor>
</comment>
<evidence type="ECO:0000256" key="11">
    <source>
        <dbReference type="ARBA" id="ARBA00023239"/>
    </source>
</evidence>
<dbReference type="InterPro" id="IPR000385">
    <property type="entry name" value="MoaA_NifB_PqqE_Fe-S-bd_CS"/>
</dbReference>
<reference evidence="15 16" key="1">
    <citation type="journal article" date="2020" name="Microorganisms">
        <title>Simultaneous Genome Sequencing of Prosthecochloris ethylica and Desulfuromonas acetoxidans within a Syntrophic Mixture Reveals Unique Pili and Protein Interactions.</title>
        <authorList>
            <person name="Kyndt J.A."/>
            <person name="Van Beeumen J.J."/>
            <person name="Meyer T.E."/>
        </authorList>
    </citation>
    <scope>NUCLEOTIDE SEQUENCE [LARGE SCALE GENOMIC DNA]</scope>
    <source>
        <strain evidence="15 16">N3</strain>
    </source>
</reference>
<dbReference type="CDD" id="cd21117">
    <property type="entry name" value="Twitch_MoaA"/>
    <property type="match status" value="1"/>
</dbReference>
<keyword evidence="6" id="KW-0547">Nucleotide-binding</keyword>
<evidence type="ECO:0000256" key="5">
    <source>
        <dbReference type="ARBA" id="ARBA00022723"/>
    </source>
</evidence>
<comment type="catalytic activity">
    <reaction evidence="12">
        <text>GTP + AH2 + S-adenosyl-L-methionine = (8S)-3',8-cyclo-7,8-dihydroguanosine 5'-triphosphate + 5'-deoxyadenosine + L-methionine + A + H(+)</text>
        <dbReference type="Rhea" id="RHEA:49576"/>
        <dbReference type="ChEBI" id="CHEBI:13193"/>
        <dbReference type="ChEBI" id="CHEBI:15378"/>
        <dbReference type="ChEBI" id="CHEBI:17319"/>
        <dbReference type="ChEBI" id="CHEBI:17499"/>
        <dbReference type="ChEBI" id="CHEBI:37565"/>
        <dbReference type="ChEBI" id="CHEBI:57844"/>
        <dbReference type="ChEBI" id="CHEBI:59789"/>
        <dbReference type="ChEBI" id="CHEBI:131766"/>
        <dbReference type="EC" id="4.1.99.22"/>
    </reaction>
</comment>
<protein>
    <recommendedName>
        <fullName evidence="2">GTP 3',8-cyclase</fullName>
        <ecNumber evidence="2">4.1.99.22</ecNumber>
    </recommendedName>
</protein>
<dbReference type="InterPro" id="IPR006638">
    <property type="entry name" value="Elp3/MiaA/NifB-like_rSAM"/>
</dbReference>
<feature type="region of interest" description="Disordered" evidence="13">
    <location>
        <begin position="327"/>
        <end position="348"/>
    </location>
</feature>